<name>A0A4P6ZJM0_9LACO</name>
<dbReference type="RefSeq" id="WP_133441476.1">
    <property type="nucleotide sequence ID" value="NZ_CP034726.1"/>
</dbReference>
<protein>
    <recommendedName>
        <fullName evidence="3">Tetratricopeptide repeat protein</fullName>
    </recommendedName>
</protein>
<keyword evidence="2" id="KW-1185">Reference proteome</keyword>
<reference evidence="2" key="1">
    <citation type="submission" date="2018-12" db="EMBL/GenBank/DDBJ databases">
        <title>A new species of lactobacillus.</title>
        <authorList>
            <person name="Jian Y."/>
            <person name="Xin L."/>
            <person name="Hong Z.J."/>
            <person name="Ming L.Z."/>
            <person name="Hong X.Z."/>
        </authorList>
    </citation>
    <scope>NUCLEOTIDE SEQUENCE [LARGE SCALE GENOMIC DNA]</scope>
    <source>
        <strain evidence="2">HSLZ-75</strain>
    </source>
</reference>
<dbReference type="Proteomes" id="UP000294321">
    <property type="component" value="Chromosome"/>
</dbReference>
<organism evidence="1 2">
    <name type="scientific">Acetilactobacillus jinshanensis</name>
    <dbReference type="NCBI Taxonomy" id="1720083"/>
    <lineage>
        <taxon>Bacteria</taxon>
        <taxon>Bacillati</taxon>
        <taxon>Bacillota</taxon>
        <taxon>Bacilli</taxon>
        <taxon>Lactobacillales</taxon>
        <taxon>Lactobacillaceae</taxon>
        <taxon>Acetilactobacillus</taxon>
    </lineage>
</organism>
<dbReference type="OrthoDB" id="1655898at2"/>
<dbReference type="EMBL" id="CP034726">
    <property type="protein sequence ID" value="QBP17931.1"/>
    <property type="molecule type" value="Genomic_DNA"/>
</dbReference>
<sequence length="308" mass="36585">MKEPWSNQQAFKKYLSARDDYSRGHYKLAIDKLVSLDLITKNDDVNHLLVACLYRQKSYQDAEQVLLSDVNSYTTQDKLIKLMVNVLLKNHEFIICREIVASFKASPLKTRLNQQIIYQEATFDDQTKLVKRLAKRFYHLSNFSLIQQRIVFRKSQKLPLKTFLKISKTLLVDPFLVPIMRLSILDALRKMDLEIKIKYRWINDQVYLINVGDLQAVTDTRSYHQVIKVVNDRYYHDPQQTLALKQNLRLGLSYLYPFNDREIKDPQLWVRIAVLRMQGKQPEFKNLKIKQIYYLQVKLDQLTKNLIK</sequence>
<accession>A0A4P6ZJM0</accession>
<evidence type="ECO:0000313" key="1">
    <source>
        <dbReference type="EMBL" id="QBP17931.1"/>
    </source>
</evidence>
<gene>
    <name evidence="1" type="ORF">ELX58_01930</name>
</gene>
<dbReference type="AlphaFoldDB" id="A0A4P6ZJM0"/>
<evidence type="ECO:0000313" key="2">
    <source>
        <dbReference type="Proteomes" id="UP000294321"/>
    </source>
</evidence>
<proteinExistence type="predicted"/>
<evidence type="ECO:0008006" key="3">
    <source>
        <dbReference type="Google" id="ProtNLM"/>
    </source>
</evidence>
<dbReference type="KEGG" id="lji:ELX58_01930"/>